<evidence type="ECO:0000256" key="1">
    <source>
        <dbReference type="ARBA" id="ARBA00006484"/>
    </source>
</evidence>
<gene>
    <name evidence="6" type="ORF">HHUSO_G19126</name>
</gene>
<dbReference type="Gene3D" id="3.40.50.720">
    <property type="entry name" value="NAD(P)-binding Rossmann-like Domain"/>
    <property type="match status" value="1"/>
</dbReference>
<organism evidence="6 7">
    <name type="scientific">Huso huso</name>
    <name type="common">Beluga</name>
    <name type="synonym">Acipenser huso</name>
    <dbReference type="NCBI Taxonomy" id="61971"/>
    <lineage>
        <taxon>Eukaryota</taxon>
        <taxon>Metazoa</taxon>
        <taxon>Chordata</taxon>
        <taxon>Craniata</taxon>
        <taxon>Vertebrata</taxon>
        <taxon>Euteleostomi</taxon>
        <taxon>Actinopterygii</taxon>
        <taxon>Chondrostei</taxon>
        <taxon>Acipenseriformes</taxon>
        <taxon>Acipenseridae</taxon>
        <taxon>Huso</taxon>
    </lineage>
</organism>
<evidence type="ECO:0000313" key="6">
    <source>
        <dbReference type="EMBL" id="KAK6479968.1"/>
    </source>
</evidence>
<dbReference type="Proteomes" id="UP001369086">
    <property type="component" value="Unassembled WGS sequence"/>
</dbReference>
<evidence type="ECO:0000256" key="4">
    <source>
        <dbReference type="SAM" id="Phobius"/>
    </source>
</evidence>
<dbReference type="PANTHER" id="PTHR43313:SF3">
    <property type="entry name" value="17-BETA-HYDROXYSTEROID DEHYDROGENASE TYPE 2"/>
    <property type="match status" value="1"/>
</dbReference>
<dbReference type="SMART" id="SM00822">
    <property type="entry name" value="PKS_KR"/>
    <property type="match status" value="1"/>
</dbReference>
<dbReference type="PRINTS" id="PR00080">
    <property type="entry name" value="SDRFAMILY"/>
</dbReference>
<sequence length="372" mass="40862">MDRASVLYGAVTALYTAAVILKVIRDGLKLGLWWVFSLFLVFVGMPLCFIKLPGYSGLLLLSLGYLISHSMLARSEKLLLVGNKAVLITGCDSGFGHALAKHLDKLGFTVFAGVLNAQGLGSEELKRSGSERLVVLQMDVTDTAQIEQAYLQVKFHIEKTGLWGIVNNAGVLEYVADGEILPMSIYKNCMAVNFFGAVKLSHTFLPLLRQAKGRLVNVSSMAGEVPIPGFAAYGASKAALSRFSGVMRQELSKWGVKVATIEPGGFQTSICGTEEQWNYQQQQILSQLRPDAKEDYSEGYIYSLHSILPKIASGCSKDLQPVLDDIYHALMANSPRHHYTPGRGAWVIPFIYNYFPVSVSDFVIKNIDPRTN</sequence>
<keyword evidence="4" id="KW-0472">Membrane</keyword>
<comment type="caution">
    <text evidence="6">The sequence shown here is derived from an EMBL/GenBank/DDBJ whole genome shotgun (WGS) entry which is preliminary data.</text>
</comment>
<keyword evidence="7" id="KW-1185">Reference proteome</keyword>
<dbReference type="InterPro" id="IPR002347">
    <property type="entry name" value="SDR_fam"/>
</dbReference>
<proteinExistence type="inferred from homology"/>
<dbReference type="PRINTS" id="PR00081">
    <property type="entry name" value="GDHRDH"/>
</dbReference>
<dbReference type="Pfam" id="PF00106">
    <property type="entry name" value="adh_short"/>
    <property type="match status" value="1"/>
</dbReference>
<comment type="similarity">
    <text evidence="1 3">Belongs to the short-chain dehydrogenases/reductases (SDR) family.</text>
</comment>
<evidence type="ECO:0000256" key="2">
    <source>
        <dbReference type="ARBA" id="ARBA00023002"/>
    </source>
</evidence>
<protein>
    <submittedName>
        <fullName evidence="6">Estradiol 17-beta-dehydrogenase 2-like</fullName>
    </submittedName>
</protein>
<dbReference type="InterPro" id="IPR036291">
    <property type="entry name" value="NAD(P)-bd_dom_sf"/>
</dbReference>
<dbReference type="EMBL" id="JAHFZB010000017">
    <property type="protein sequence ID" value="KAK6479968.1"/>
    <property type="molecule type" value="Genomic_DNA"/>
</dbReference>
<keyword evidence="4" id="KW-0812">Transmembrane</keyword>
<reference evidence="6 7" key="1">
    <citation type="submission" date="2021-05" db="EMBL/GenBank/DDBJ databases">
        <authorList>
            <person name="Zahm M."/>
            <person name="Klopp C."/>
            <person name="Cabau C."/>
            <person name="Kuhl H."/>
            <person name="Suciu R."/>
            <person name="Ciorpac M."/>
            <person name="Holostenco D."/>
            <person name="Gessner J."/>
            <person name="Wuertz S."/>
            <person name="Hohne C."/>
            <person name="Stock M."/>
            <person name="Gislard M."/>
            <person name="Lluch J."/>
            <person name="Milhes M."/>
            <person name="Lampietro C."/>
            <person name="Lopez Roques C."/>
            <person name="Donnadieu C."/>
            <person name="Du K."/>
            <person name="Schartl M."/>
            <person name="Guiguen Y."/>
        </authorList>
    </citation>
    <scope>NUCLEOTIDE SEQUENCE [LARGE SCALE GENOMIC DNA]</scope>
    <source>
        <strain evidence="6">Hh-F2</strain>
        <tissue evidence="6">Blood</tissue>
    </source>
</reference>
<dbReference type="SUPFAM" id="SSF51735">
    <property type="entry name" value="NAD(P)-binding Rossmann-fold domains"/>
    <property type="match status" value="1"/>
</dbReference>
<keyword evidence="4" id="KW-1133">Transmembrane helix</keyword>
<evidence type="ECO:0000313" key="7">
    <source>
        <dbReference type="Proteomes" id="UP001369086"/>
    </source>
</evidence>
<dbReference type="PANTHER" id="PTHR43313">
    <property type="entry name" value="SHORT-CHAIN DEHYDROGENASE/REDUCTASE FAMILY 9C"/>
    <property type="match status" value="1"/>
</dbReference>
<feature type="domain" description="Ketoreductase" evidence="5">
    <location>
        <begin position="84"/>
        <end position="264"/>
    </location>
</feature>
<feature type="transmembrane region" description="Helical" evidence="4">
    <location>
        <begin position="31"/>
        <end position="49"/>
    </location>
</feature>
<dbReference type="CDD" id="cd09805">
    <property type="entry name" value="type2_17beta_HSD-like_SDR_c"/>
    <property type="match status" value="1"/>
</dbReference>
<evidence type="ECO:0000259" key="5">
    <source>
        <dbReference type="SMART" id="SM00822"/>
    </source>
</evidence>
<name>A0ABR0Z5J6_HUSHU</name>
<dbReference type="InterPro" id="IPR057326">
    <property type="entry name" value="KR_dom"/>
</dbReference>
<evidence type="ECO:0000256" key="3">
    <source>
        <dbReference type="RuleBase" id="RU000363"/>
    </source>
</evidence>
<dbReference type="InterPro" id="IPR020904">
    <property type="entry name" value="Sc_DH/Rdtase_CS"/>
</dbReference>
<dbReference type="PROSITE" id="PS00061">
    <property type="entry name" value="ADH_SHORT"/>
    <property type="match status" value="1"/>
</dbReference>
<keyword evidence="2" id="KW-0560">Oxidoreductase</keyword>
<feature type="transmembrane region" description="Helical" evidence="4">
    <location>
        <begin position="6"/>
        <end position="24"/>
    </location>
</feature>
<accession>A0ABR0Z5J6</accession>